<dbReference type="PANTHER" id="PTHR30329:SF21">
    <property type="entry name" value="LIPOPROTEIN YIAD-RELATED"/>
    <property type="match status" value="1"/>
</dbReference>
<keyword evidence="2 4" id="KW-0472">Membrane</keyword>
<dbReference type="InterPro" id="IPR036737">
    <property type="entry name" value="OmpA-like_sf"/>
</dbReference>
<evidence type="ECO:0000256" key="3">
    <source>
        <dbReference type="ARBA" id="ARBA00023237"/>
    </source>
</evidence>
<proteinExistence type="predicted"/>
<protein>
    <submittedName>
        <fullName evidence="8">Flagellar motor rotation protein MotB</fullName>
    </submittedName>
</protein>
<sequence>MMIRNRRSPVFVALGACGAALLLTRSASAQEIDAERFKPSITHDAFLNADGSGVRPTADPFEFGAYLNYGRNQVVTVNQNGDVRQKPLSGRLGGDLFASFTLASPFAIGIGVPFFLAQTGDGSPSFAGLGDVRVVPKLRILDDVESGIGLAIAAEVRAPTHAGDFAGGTRMPVFAPRVIVDHRWVGGFRVGANAGVTLREKTTYFNVVAASEFAYAVSAEYRFGGIDGKTGIGAELLGGVGLVSANKEELPHEVFAFLKHDPSDEIQLTAGAGLGVVAGYGVPVARGLLGILYKPTSHDSDHDGVPDDRDKCPNEPEDHDRVEDGDGCPEDDSDQDGIPDAEDRCPTQKETINGFKDEDGCPDEGPAKVIVEEGQIKILETVKFKTGSAEIDPESHSILDQVALTMKANKQIKRIRVEGHTDETGSRDMNMQLSQARAQSVREYLIGKGVRSERLSAKGYGPDRPLMKGDSDEARTKNRRVEFVVEQ</sequence>
<dbReference type="PANTHER" id="PTHR30329">
    <property type="entry name" value="STATOR ELEMENT OF FLAGELLAR MOTOR COMPLEX"/>
    <property type="match status" value="1"/>
</dbReference>
<keyword evidence="9" id="KW-1185">Reference proteome</keyword>
<dbReference type="EMBL" id="CP012333">
    <property type="protein sequence ID" value="AKV04795.1"/>
    <property type="molecule type" value="Genomic_DNA"/>
</dbReference>
<dbReference type="GO" id="GO:0009279">
    <property type="term" value="C:cell outer membrane"/>
    <property type="evidence" value="ECO:0007669"/>
    <property type="project" value="UniProtKB-SubCell"/>
</dbReference>
<dbReference type="SUPFAM" id="SSF103088">
    <property type="entry name" value="OmpA-like"/>
    <property type="match status" value="1"/>
</dbReference>
<evidence type="ECO:0000313" key="8">
    <source>
        <dbReference type="EMBL" id="AKV04795.1"/>
    </source>
</evidence>
<dbReference type="InterPro" id="IPR050330">
    <property type="entry name" value="Bact_OuterMem_StrucFunc"/>
</dbReference>
<keyword evidence="8" id="KW-0969">Cilium</keyword>
<dbReference type="OrthoDB" id="5484889at2"/>
<dbReference type="InterPro" id="IPR006664">
    <property type="entry name" value="OMP_bac"/>
</dbReference>
<evidence type="ECO:0000256" key="4">
    <source>
        <dbReference type="PROSITE-ProRule" id="PRU00473"/>
    </source>
</evidence>
<evidence type="ECO:0000259" key="7">
    <source>
        <dbReference type="PROSITE" id="PS51123"/>
    </source>
</evidence>
<feature type="domain" description="OmpA-like" evidence="7">
    <location>
        <begin position="371"/>
        <end position="487"/>
    </location>
</feature>
<dbReference type="InterPro" id="IPR028974">
    <property type="entry name" value="TSP_type-3_rpt"/>
</dbReference>
<dbReference type="InterPro" id="IPR025737">
    <property type="entry name" value="FApF"/>
</dbReference>
<dbReference type="GO" id="GO:0005509">
    <property type="term" value="F:calcium ion binding"/>
    <property type="evidence" value="ECO:0007669"/>
    <property type="project" value="InterPro"/>
</dbReference>
<keyword evidence="8" id="KW-0282">Flagellum</keyword>
<feature type="compositionally biased region" description="Acidic residues" evidence="5">
    <location>
        <begin position="325"/>
        <end position="340"/>
    </location>
</feature>
<feature type="signal peptide" evidence="6">
    <location>
        <begin position="1"/>
        <end position="29"/>
    </location>
</feature>
<gene>
    <name evidence="8" type="ORF">AKJ09_11458</name>
</gene>
<evidence type="ECO:0000256" key="6">
    <source>
        <dbReference type="SAM" id="SignalP"/>
    </source>
</evidence>
<keyword evidence="3" id="KW-0998">Cell outer membrane</keyword>
<evidence type="ECO:0000313" key="9">
    <source>
        <dbReference type="Proteomes" id="UP000064967"/>
    </source>
</evidence>
<feature type="region of interest" description="Disordered" evidence="5">
    <location>
        <begin position="455"/>
        <end position="487"/>
    </location>
</feature>
<dbReference type="Pfam" id="PF13557">
    <property type="entry name" value="Phenol_MetA_deg"/>
    <property type="match status" value="1"/>
</dbReference>
<feature type="chain" id="PRO_5005467225" evidence="6">
    <location>
        <begin position="30"/>
        <end position="487"/>
    </location>
</feature>
<dbReference type="Gene3D" id="3.30.1330.60">
    <property type="entry name" value="OmpA-like domain"/>
    <property type="match status" value="1"/>
</dbReference>
<evidence type="ECO:0000256" key="1">
    <source>
        <dbReference type="ARBA" id="ARBA00004442"/>
    </source>
</evidence>
<comment type="subcellular location">
    <subcellularLocation>
        <location evidence="1">Cell outer membrane</location>
    </subcellularLocation>
</comment>
<feature type="compositionally biased region" description="Basic and acidic residues" evidence="5">
    <location>
        <begin position="296"/>
        <end position="324"/>
    </location>
</feature>
<dbReference type="Gene3D" id="4.10.1080.10">
    <property type="entry name" value="TSP type-3 repeat"/>
    <property type="match status" value="1"/>
</dbReference>
<dbReference type="Proteomes" id="UP000064967">
    <property type="component" value="Chromosome"/>
</dbReference>
<dbReference type="PRINTS" id="PR01023">
    <property type="entry name" value="NAFLGMOTY"/>
</dbReference>
<keyword evidence="6" id="KW-0732">Signal</keyword>
<name>A0A0K1QH84_9BACT</name>
<evidence type="ECO:0000256" key="2">
    <source>
        <dbReference type="ARBA" id="ARBA00023136"/>
    </source>
</evidence>
<dbReference type="RefSeq" id="WP_146655357.1">
    <property type="nucleotide sequence ID" value="NZ_CP012333.1"/>
</dbReference>
<dbReference type="SUPFAM" id="SSF103647">
    <property type="entry name" value="TSP type-3 repeat"/>
    <property type="match status" value="1"/>
</dbReference>
<evidence type="ECO:0000256" key="5">
    <source>
        <dbReference type="SAM" id="MobiDB-lite"/>
    </source>
</evidence>
<dbReference type="STRING" id="1391654.AKJ09_11458"/>
<dbReference type="Pfam" id="PF00691">
    <property type="entry name" value="OmpA"/>
    <property type="match status" value="1"/>
</dbReference>
<organism evidence="8 9">
    <name type="scientific">Labilithrix luteola</name>
    <dbReference type="NCBI Taxonomy" id="1391654"/>
    <lineage>
        <taxon>Bacteria</taxon>
        <taxon>Pseudomonadati</taxon>
        <taxon>Myxococcota</taxon>
        <taxon>Polyangia</taxon>
        <taxon>Polyangiales</taxon>
        <taxon>Labilitrichaceae</taxon>
        <taxon>Labilithrix</taxon>
    </lineage>
</organism>
<accession>A0A0K1QH84</accession>
<dbReference type="CDD" id="cd07185">
    <property type="entry name" value="OmpA_C-like"/>
    <property type="match status" value="1"/>
</dbReference>
<dbReference type="InterPro" id="IPR006665">
    <property type="entry name" value="OmpA-like"/>
</dbReference>
<feature type="region of interest" description="Disordered" evidence="5">
    <location>
        <begin position="296"/>
        <end position="346"/>
    </location>
</feature>
<feature type="compositionally biased region" description="Basic and acidic residues" evidence="5">
    <location>
        <begin position="465"/>
        <end position="487"/>
    </location>
</feature>
<dbReference type="KEGG" id="llu:AKJ09_11458"/>
<reference evidence="8 9" key="1">
    <citation type="submission" date="2015-08" db="EMBL/GenBank/DDBJ databases">
        <authorList>
            <person name="Babu N.S."/>
            <person name="Beckwith C.J."/>
            <person name="Beseler K.G."/>
            <person name="Brison A."/>
            <person name="Carone J.V."/>
            <person name="Caskin T.P."/>
            <person name="Diamond M."/>
            <person name="Durham M.E."/>
            <person name="Foxe J.M."/>
            <person name="Go M."/>
            <person name="Henderson B.A."/>
            <person name="Jones I.B."/>
            <person name="McGettigan J.A."/>
            <person name="Micheletti S.J."/>
            <person name="Nasrallah M.E."/>
            <person name="Ortiz D."/>
            <person name="Piller C.R."/>
            <person name="Privatt S.R."/>
            <person name="Schneider S.L."/>
            <person name="Sharp S."/>
            <person name="Smith T.C."/>
            <person name="Stanton J.D."/>
            <person name="Ullery H.E."/>
            <person name="Wilson R.J."/>
            <person name="Serrano M.G."/>
            <person name="Buck G."/>
            <person name="Lee V."/>
            <person name="Wang Y."/>
            <person name="Carvalho R."/>
            <person name="Voegtly L."/>
            <person name="Shi R."/>
            <person name="Duckworth R."/>
            <person name="Johnson A."/>
            <person name="Loviza R."/>
            <person name="Walstead R."/>
            <person name="Shah Z."/>
            <person name="Kiflezghi M."/>
            <person name="Wade K."/>
            <person name="Ball S.L."/>
            <person name="Bradley K.W."/>
            <person name="Asai D.J."/>
            <person name="Bowman C.A."/>
            <person name="Russell D.A."/>
            <person name="Pope W.H."/>
            <person name="Jacobs-Sera D."/>
            <person name="Hendrix R.W."/>
            <person name="Hatfull G.F."/>
        </authorList>
    </citation>
    <scope>NUCLEOTIDE SEQUENCE [LARGE SCALE GENOMIC DNA]</scope>
    <source>
        <strain evidence="8 9">DSM 27648</strain>
    </source>
</reference>
<dbReference type="PROSITE" id="PS51123">
    <property type="entry name" value="OMPA_2"/>
    <property type="match status" value="1"/>
</dbReference>
<keyword evidence="8" id="KW-0966">Cell projection</keyword>
<dbReference type="AlphaFoldDB" id="A0A0K1QH84"/>
<dbReference type="PRINTS" id="PR01021">
    <property type="entry name" value="OMPADOMAIN"/>
</dbReference>